<dbReference type="Pfam" id="PF07687">
    <property type="entry name" value="M20_dimer"/>
    <property type="match status" value="1"/>
</dbReference>
<keyword evidence="2" id="KW-0464">Manganese</keyword>
<dbReference type="Proteomes" id="UP000799772">
    <property type="component" value="Unassembled WGS sequence"/>
</dbReference>
<evidence type="ECO:0000313" key="4">
    <source>
        <dbReference type="EMBL" id="KAF2092445.1"/>
    </source>
</evidence>
<dbReference type="Gene3D" id="3.30.70.360">
    <property type="match status" value="1"/>
</dbReference>
<dbReference type="GO" id="GO:0046872">
    <property type="term" value="F:metal ion binding"/>
    <property type="evidence" value="ECO:0007669"/>
    <property type="project" value="UniProtKB-KW"/>
</dbReference>
<comment type="cofactor">
    <cofactor evidence="2">
        <name>Mn(2+)</name>
        <dbReference type="ChEBI" id="CHEBI:29035"/>
    </cofactor>
    <text evidence="2">The Mn(2+) ion enhances activity.</text>
</comment>
<dbReference type="EMBL" id="ML978146">
    <property type="protein sequence ID" value="KAF2092445.1"/>
    <property type="molecule type" value="Genomic_DNA"/>
</dbReference>
<dbReference type="OrthoDB" id="6119954at2759"/>
<dbReference type="InterPro" id="IPR036264">
    <property type="entry name" value="Bact_exopeptidase_dim_dom"/>
</dbReference>
<evidence type="ECO:0000313" key="5">
    <source>
        <dbReference type="Proteomes" id="UP000799772"/>
    </source>
</evidence>
<dbReference type="SUPFAM" id="SSF53187">
    <property type="entry name" value="Zn-dependent exopeptidases"/>
    <property type="match status" value="1"/>
</dbReference>
<accession>A0A9P4I496</accession>
<dbReference type="AlphaFoldDB" id="A0A9P4I496"/>
<reference evidence="4" key="1">
    <citation type="journal article" date="2020" name="Stud. Mycol.">
        <title>101 Dothideomycetes genomes: a test case for predicting lifestyles and emergence of pathogens.</title>
        <authorList>
            <person name="Haridas S."/>
            <person name="Albert R."/>
            <person name="Binder M."/>
            <person name="Bloem J."/>
            <person name="Labutti K."/>
            <person name="Salamov A."/>
            <person name="Andreopoulos B."/>
            <person name="Baker S."/>
            <person name="Barry K."/>
            <person name="Bills G."/>
            <person name="Bluhm B."/>
            <person name="Cannon C."/>
            <person name="Castanera R."/>
            <person name="Culley D."/>
            <person name="Daum C."/>
            <person name="Ezra D."/>
            <person name="Gonzalez J."/>
            <person name="Henrissat B."/>
            <person name="Kuo A."/>
            <person name="Liang C."/>
            <person name="Lipzen A."/>
            <person name="Lutzoni F."/>
            <person name="Magnuson J."/>
            <person name="Mondo S."/>
            <person name="Nolan M."/>
            <person name="Ohm R."/>
            <person name="Pangilinan J."/>
            <person name="Park H.-J."/>
            <person name="Ramirez L."/>
            <person name="Alfaro M."/>
            <person name="Sun H."/>
            <person name="Tritt A."/>
            <person name="Yoshinaga Y."/>
            <person name="Zwiers L.-H."/>
            <person name="Turgeon B."/>
            <person name="Goodwin S."/>
            <person name="Spatafora J."/>
            <person name="Crous P."/>
            <person name="Grigoriev I."/>
        </authorList>
    </citation>
    <scope>NUCLEOTIDE SEQUENCE</scope>
    <source>
        <strain evidence="4">CBS 133067</strain>
    </source>
</reference>
<keyword evidence="2" id="KW-0479">Metal-binding</keyword>
<organism evidence="4 5">
    <name type="scientific">Rhizodiscina lignyota</name>
    <dbReference type="NCBI Taxonomy" id="1504668"/>
    <lineage>
        <taxon>Eukaryota</taxon>
        <taxon>Fungi</taxon>
        <taxon>Dikarya</taxon>
        <taxon>Ascomycota</taxon>
        <taxon>Pezizomycotina</taxon>
        <taxon>Dothideomycetes</taxon>
        <taxon>Pleosporomycetidae</taxon>
        <taxon>Aulographales</taxon>
        <taxon>Rhizodiscinaceae</taxon>
        <taxon>Rhizodiscina</taxon>
    </lineage>
</organism>
<dbReference type="Gene3D" id="3.40.630.10">
    <property type="entry name" value="Zn peptidases"/>
    <property type="match status" value="1"/>
</dbReference>
<dbReference type="PANTHER" id="PTHR11014">
    <property type="entry name" value="PEPTIDASE M20 FAMILY MEMBER"/>
    <property type="match status" value="1"/>
</dbReference>
<evidence type="ECO:0000256" key="1">
    <source>
        <dbReference type="ARBA" id="ARBA00006247"/>
    </source>
</evidence>
<feature type="domain" description="Peptidase M20 dimerisation" evidence="3">
    <location>
        <begin position="191"/>
        <end position="284"/>
    </location>
</feature>
<dbReference type="SUPFAM" id="SSF55031">
    <property type="entry name" value="Bacterial exopeptidase dimerisation domain"/>
    <property type="match status" value="1"/>
</dbReference>
<keyword evidence="5" id="KW-1185">Reference proteome</keyword>
<evidence type="ECO:0000259" key="3">
    <source>
        <dbReference type="Pfam" id="PF07687"/>
    </source>
</evidence>
<name>A0A9P4I496_9PEZI</name>
<gene>
    <name evidence="4" type="ORF">NA57DRAFT_69768</name>
</gene>
<feature type="binding site" evidence="2">
    <location>
        <position position="114"/>
    </location>
    <ligand>
        <name>Mn(2+)</name>
        <dbReference type="ChEBI" id="CHEBI:29035"/>
        <label>2</label>
    </ligand>
</feature>
<feature type="binding site" evidence="2">
    <location>
        <position position="168"/>
    </location>
    <ligand>
        <name>Mn(2+)</name>
        <dbReference type="ChEBI" id="CHEBI:29035"/>
        <label>2</label>
    </ligand>
</feature>
<feature type="binding site" evidence="2">
    <location>
        <position position="150"/>
    </location>
    <ligand>
        <name>Mn(2+)</name>
        <dbReference type="ChEBI" id="CHEBI:29035"/>
        <label>2</label>
    </ligand>
</feature>
<dbReference type="GO" id="GO:0016787">
    <property type="term" value="F:hydrolase activity"/>
    <property type="evidence" value="ECO:0007669"/>
    <property type="project" value="InterPro"/>
</dbReference>
<dbReference type="InterPro" id="IPR017439">
    <property type="entry name" value="Amidohydrolase"/>
</dbReference>
<dbReference type="NCBIfam" id="TIGR01891">
    <property type="entry name" value="amidohydrolases"/>
    <property type="match status" value="1"/>
</dbReference>
<comment type="similarity">
    <text evidence="1">Belongs to the peptidase M20A family.</text>
</comment>
<proteinExistence type="inferred from homology"/>
<dbReference type="PANTHER" id="PTHR11014:SF63">
    <property type="entry name" value="METALLOPEPTIDASE, PUTATIVE (AFU_ORTHOLOGUE AFUA_6G09600)-RELATED"/>
    <property type="match status" value="1"/>
</dbReference>
<dbReference type="PIRSF" id="PIRSF005962">
    <property type="entry name" value="Pept_M20D_amidohydro"/>
    <property type="match status" value="1"/>
</dbReference>
<comment type="caution">
    <text evidence="4">The sequence shown here is derived from an EMBL/GenBank/DDBJ whole genome shotgun (WGS) entry which is preliminary data.</text>
</comment>
<evidence type="ECO:0000256" key="2">
    <source>
        <dbReference type="PIRSR" id="PIRSR005962-1"/>
    </source>
</evidence>
<protein>
    <submittedName>
        <fullName evidence="4">Metal-dependent amidase/aminoacylase/carboxypeptidase</fullName>
    </submittedName>
</protein>
<dbReference type="InterPro" id="IPR011650">
    <property type="entry name" value="Peptidase_M20_dimer"/>
</dbReference>
<sequence>MSLTKILEAHRPGLSSYEQLYKHFHSNPELSSQEAETAAAAVAHLRQLSPDFDIRSNIGGHGVVAILRNDNGPTVLSRADMDALPVEERTGPAYASTKRVVDLHGREQPVMHACGHDMHVTCLLAYAELMLSARDVWHGTIVLLFQPAEERGTGAQSMVDDGLVFSGHVVPARAGVVGIRPGTMASSCDNLRVTFHGRGGHASMPERLVDPIIMASSAVLRLQTLVSREIHPSEHAVVTCASFYSGTPAENVVSDDATITIDIRANNQDTRQKLYNGVLRIVQAKSVASNGVDIPTIVPTRTFPVTINDDSMTERVGKAFSDHFCSGDHSYVANYPRLSFSEDFCILASALLFAYGCTASDKVDQAQNKGTLAESIPGNHNSLFAPQIFPTIQVRIDAYALSALAWLSNNDRYYV</sequence>
<feature type="binding site" evidence="2">
    <location>
        <position position="116"/>
    </location>
    <ligand>
        <name>Mn(2+)</name>
        <dbReference type="ChEBI" id="CHEBI:29035"/>
        <label>2</label>
    </ligand>
</feature>
<dbReference type="InterPro" id="IPR002933">
    <property type="entry name" value="Peptidase_M20"/>
</dbReference>
<dbReference type="Pfam" id="PF01546">
    <property type="entry name" value="Peptidase_M20"/>
    <property type="match status" value="1"/>
</dbReference>